<dbReference type="CDD" id="cd08204">
    <property type="entry name" value="ArfGap"/>
    <property type="match status" value="1"/>
</dbReference>
<dbReference type="SUPFAM" id="SSF50729">
    <property type="entry name" value="PH domain-like"/>
    <property type="match status" value="1"/>
</dbReference>
<dbReference type="InterPro" id="IPR045258">
    <property type="entry name" value="ACAP1/2/3-like"/>
</dbReference>
<dbReference type="Proteomes" id="UP000179807">
    <property type="component" value="Unassembled WGS sequence"/>
</dbReference>
<feature type="repeat" description="ANK" evidence="4">
    <location>
        <begin position="348"/>
        <end position="380"/>
    </location>
</feature>
<dbReference type="InterPro" id="IPR002110">
    <property type="entry name" value="Ankyrin_rpt"/>
</dbReference>
<protein>
    <submittedName>
        <fullName evidence="8">Centaurin beta</fullName>
    </submittedName>
</protein>
<name>A0A1J4K7U5_9EUKA</name>
<dbReference type="InterPro" id="IPR001164">
    <property type="entry name" value="ArfGAP_dom"/>
</dbReference>
<dbReference type="InterPro" id="IPR011993">
    <property type="entry name" value="PH-like_dom_sf"/>
</dbReference>
<organism evidence="8 9">
    <name type="scientific">Tritrichomonas foetus</name>
    <dbReference type="NCBI Taxonomy" id="1144522"/>
    <lineage>
        <taxon>Eukaryota</taxon>
        <taxon>Metamonada</taxon>
        <taxon>Parabasalia</taxon>
        <taxon>Tritrichomonadida</taxon>
        <taxon>Tritrichomonadidae</taxon>
        <taxon>Tritrichomonas</taxon>
    </lineage>
</organism>
<dbReference type="InterPro" id="IPR037278">
    <property type="entry name" value="ARFGAP/RecO"/>
</dbReference>
<dbReference type="SUPFAM" id="SSF48403">
    <property type="entry name" value="Ankyrin repeat"/>
    <property type="match status" value="1"/>
</dbReference>
<dbReference type="SMART" id="SM00248">
    <property type="entry name" value="ANK"/>
    <property type="match status" value="2"/>
</dbReference>
<dbReference type="GO" id="GO:0005096">
    <property type="term" value="F:GTPase activator activity"/>
    <property type="evidence" value="ECO:0007669"/>
    <property type="project" value="InterPro"/>
</dbReference>
<evidence type="ECO:0000256" key="5">
    <source>
        <dbReference type="PROSITE-ProRule" id="PRU00288"/>
    </source>
</evidence>
<dbReference type="Gene3D" id="1.10.220.150">
    <property type="entry name" value="Arf GTPase activating protein"/>
    <property type="match status" value="1"/>
</dbReference>
<keyword evidence="3" id="KW-0862">Zinc</keyword>
<keyword evidence="9" id="KW-1185">Reference proteome</keyword>
<dbReference type="Gene3D" id="1.25.40.20">
    <property type="entry name" value="Ankyrin repeat-containing domain"/>
    <property type="match status" value="1"/>
</dbReference>
<dbReference type="GO" id="GO:0008270">
    <property type="term" value="F:zinc ion binding"/>
    <property type="evidence" value="ECO:0007669"/>
    <property type="project" value="UniProtKB-KW"/>
</dbReference>
<keyword evidence="2 5" id="KW-0863">Zinc-finger</keyword>
<dbReference type="InterPro" id="IPR001849">
    <property type="entry name" value="PH_domain"/>
</dbReference>
<evidence type="ECO:0000256" key="3">
    <source>
        <dbReference type="ARBA" id="ARBA00022833"/>
    </source>
</evidence>
<evidence type="ECO:0000256" key="4">
    <source>
        <dbReference type="PROSITE-ProRule" id="PRU00023"/>
    </source>
</evidence>
<dbReference type="InterPro" id="IPR036770">
    <property type="entry name" value="Ankyrin_rpt-contain_sf"/>
</dbReference>
<reference evidence="8" key="1">
    <citation type="submission" date="2016-10" db="EMBL/GenBank/DDBJ databases">
        <authorList>
            <person name="Benchimol M."/>
            <person name="Almeida L.G."/>
            <person name="Vasconcelos A.T."/>
            <person name="Perreira-Neves A."/>
            <person name="Rosa I.A."/>
            <person name="Tasca T."/>
            <person name="Bogo M.R."/>
            <person name="de Souza W."/>
        </authorList>
    </citation>
    <scope>NUCLEOTIDE SEQUENCE [LARGE SCALE GENOMIC DNA]</scope>
    <source>
        <strain evidence="8">K</strain>
    </source>
</reference>
<dbReference type="PRINTS" id="PR00405">
    <property type="entry name" value="REVINTRACTNG"/>
</dbReference>
<dbReference type="PANTHER" id="PTHR23180">
    <property type="entry name" value="CENTAURIN/ARF"/>
    <property type="match status" value="1"/>
</dbReference>
<keyword evidence="4" id="KW-0040">ANK repeat</keyword>
<dbReference type="InterPro" id="IPR038508">
    <property type="entry name" value="ArfGAP_dom_sf"/>
</dbReference>
<dbReference type="Pfam" id="PF12796">
    <property type="entry name" value="Ank_2"/>
    <property type="match status" value="1"/>
</dbReference>
<dbReference type="SMART" id="SM00233">
    <property type="entry name" value="PH"/>
    <property type="match status" value="1"/>
</dbReference>
<dbReference type="AlphaFoldDB" id="A0A1J4K7U5"/>
<keyword evidence="1" id="KW-0479">Metal-binding</keyword>
<proteinExistence type="predicted"/>
<dbReference type="SMART" id="SM00105">
    <property type="entry name" value="ArfGap"/>
    <property type="match status" value="1"/>
</dbReference>
<dbReference type="GeneID" id="94838725"/>
<dbReference type="PROSITE" id="PS50115">
    <property type="entry name" value="ARFGAP"/>
    <property type="match status" value="1"/>
</dbReference>
<dbReference type="SUPFAM" id="SSF57863">
    <property type="entry name" value="ArfGap/RecO-like zinc finger"/>
    <property type="match status" value="1"/>
</dbReference>
<gene>
    <name evidence="8" type="ORF">TRFO_24918</name>
</gene>
<dbReference type="Pfam" id="PF00169">
    <property type="entry name" value="PH"/>
    <property type="match status" value="1"/>
</dbReference>
<feature type="domain" description="PH" evidence="6">
    <location>
        <begin position="64"/>
        <end position="159"/>
    </location>
</feature>
<dbReference type="Gene3D" id="2.30.29.30">
    <property type="entry name" value="Pleckstrin-homology domain (PH domain)/Phosphotyrosine-binding domain (PTB)"/>
    <property type="match status" value="1"/>
</dbReference>
<evidence type="ECO:0000313" key="9">
    <source>
        <dbReference type="Proteomes" id="UP000179807"/>
    </source>
</evidence>
<comment type="caution">
    <text evidence="8">The sequence shown here is derived from an EMBL/GenBank/DDBJ whole genome shotgun (WGS) entry which is preliminary data.</text>
</comment>
<evidence type="ECO:0000256" key="1">
    <source>
        <dbReference type="ARBA" id="ARBA00022723"/>
    </source>
</evidence>
<dbReference type="Pfam" id="PF01412">
    <property type="entry name" value="ArfGap"/>
    <property type="match status" value="1"/>
</dbReference>
<dbReference type="RefSeq" id="XP_068360088.1">
    <property type="nucleotide sequence ID" value="XM_068504021.1"/>
</dbReference>
<dbReference type="PROSITE" id="PS50003">
    <property type="entry name" value="PH_DOMAIN"/>
    <property type="match status" value="1"/>
</dbReference>
<dbReference type="PROSITE" id="PS50088">
    <property type="entry name" value="ANK_REPEAT"/>
    <property type="match status" value="1"/>
</dbReference>
<accession>A0A1J4K7U5</accession>
<dbReference type="OrthoDB" id="10266696at2759"/>
<dbReference type="EMBL" id="MLAK01000710">
    <property type="protein sequence ID" value="OHT06952.1"/>
    <property type="molecule type" value="Genomic_DNA"/>
</dbReference>
<evidence type="ECO:0000313" key="8">
    <source>
        <dbReference type="EMBL" id="OHT06952.1"/>
    </source>
</evidence>
<dbReference type="VEuPathDB" id="TrichDB:TRFO_24918"/>
<sequence length="421" mass="47728">MHKYCGISYDKSHDDLETLRAALPWSTNQLSRFEDDTSSLRLTLNGFFNVYMKSFNMPYSNTTENSHEGFLWQKGVGLKKKWGKRYFVVKDGILSVYKHDNIPFESYQLMLSMVKPIDDPERPSCFSLFTANNTKPIVLQALTDYERDHWICIIQNNIQSALDKSGDSQTQEKNQSVDLPNTLPANQTCADCGAPNPTWACINWGTCICIHCGGVHRSLTTAISKVRSLTLDKLDDITLQLFSKIGNVTANSILEANVGQYKINSNSTKEERINFIKMKYVDRAFTAQSPVNLEEAIRTNNYLEVYKAICTRHFYRFPTSLHLAASIGDPMMCHLITLSLENPDIPDNGWTALSYAAYYGKIEAAQTLINDGCRPLPNDQMNHPYRIAMLKQDEEMAAVFLPYWDKSPVNGQLMGPPHKFA</sequence>
<evidence type="ECO:0000259" key="6">
    <source>
        <dbReference type="PROSITE" id="PS50003"/>
    </source>
</evidence>
<dbReference type="PANTHER" id="PTHR23180:SF160">
    <property type="entry name" value="ADP-RIBOSYLATION FACTOR GTPASE-ACTIVATING PROTEIN EFFECTOR PROTEIN 1"/>
    <property type="match status" value="1"/>
</dbReference>
<evidence type="ECO:0000256" key="2">
    <source>
        <dbReference type="ARBA" id="ARBA00022771"/>
    </source>
</evidence>
<evidence type="ECO:0000259" key="7">
    <source>
        <dbReference type="PROSITE" id="PS50115"/>
    </source>
</evidence>
<feature type="domain" description="Arf-GAP" evidence="7">
    <location>
        <begin position="174"/>
        <end position="295"/>
    </location>
</feature>